<dbReference type="Gene3D" id="3.30.210.10">
    <property type="entry name" value="DNA polymerase, thumb domain"/>
    <property type="match status" value="1"/>
</dbReference>
<dbReference type="FunFam" id="1.10.150.110:FF:000005">
    <property type="entry name" value="DNA polymerase POL4"/>
    <property type="match status" value="1"/>
</dbReference>
<dbReference type="Gene3D" id="3.30.460.10">
    <property type="entry name" value="Beta Polymerase, domain 2"/>
    <property type="match status" value="1"/>
</dbReference>
<dbReference type="InterPro" id="IPR018944">
    <property type="entry name" value="DNA_pol_lambd_fingers_domain"/>
</dbReference>
<dbReference type="GO" id="GO:0005886">
    <property type="term" value="C:plasma membrane"/>
    <property type="evidence" value="ECO:0007669"/>
    <property type="project" value="InterPro"/>
</dbReference>
<dbReference type="InterPro" id="IPR043519">
    <property type="entry name" value="NT_sf"/>
</dbReference>
<sequence>MRDSPPSGHSPALNAEPHHTDRKWTAKALIRHAERSHSRLPGIRKIPLPSIGIILLVALVNVLVWIAVAIVLRYHPSLVSNAVLSYTLGLRHAFDADHISAIDLMTRRLLATGQRPVTVGTFFSLGHSTIVIITSIVVAATAAAVSSRFDKFSTVGGIIGTSVSAAFLILLGIMNAYILSKLYKQMQKVLDLPEGQEDEAWKIEGGGFLFSVLKRMFKLINRPWKMYPLGILFGLGFDTSSEIALLGISSIEAAKGTSFWVILIFPILFTAGMCLLDTTDGALMLALYVQPATNFLPPPKQDRRTSSSDEPLIDEDQEIEPSQNHRDPVAFLYYSIVLTCLTVVVAIIIGVIQLLTLVLNVAKPTGRFWDGVQTAGDYYDVIGGGICGVFVYKPWRRWIARRHKKPVAPVSDEEAYRRETVPRVEPPPILDEKFTLSSCPPIFVLPTHLTLDALHEVEEKLVKWGARLTYDVFEATLILGKISQKKRAMLELRSRGLWTEEASEPSSQPAAKRRRIQEGEEQIDLSTEDESEEDGGRGRRAPAAHLKPSAAFLSTRVEERESSLDTMSQEDLIRVVRLEWLDRCIEAQEILLPLDLFVVYCARKIERPDTKTSTTSPNSKGILERAKQDAAFIAPLSPFARHRPHHGGPSASEHSPTLCPQTSSENEEATAPLPDAPDWVHNHVLYACLRSSPLHPPNEDFIEELIKIRTIRELNLDAIGVRAYSTAIASIAAYPHKLHTASQVLALPGCDHKIANLFNEFQHLPKGSPLSAAAPLTRDPDLRTLHAFSDVWGIGPKTARDFYYSRHWHDLDDIIEYGWSSLSRAQQIGLKYSEEFLLPIPRREAEQIANVIHKHANRVRPAAAAAAETGNPEGGVQCILVGSYRRGKPESHDVDLILTHRDEAVTKNLIVDVVRSLEASEWITHTLSVHLTTSSRSQQTLPYRGELATDSPHFDTLDKALVVWQDPHFCPSPSPSPSPETEKDNQKHKKKDQKKKKKNPNPHRRVDIIISPWHTIGCAVLGWTGDTTFQRDLRRYVKKTSGWKFDSSGVRERTTGGQVLDLESSGGTWQERERLVMEGLGIGWRDPGARCTR</sequence>
<feature type="transmembrane region" description="Helical" evidence="11">
    <location>
        <begin position="229"/>
        <end position="251"/>
    </location>
</feature>
<proteinExistence type="inferred from homology"/>
<keyword evidence="8 11" id="KW-1133">Transmembrane helix</keyword>
<feature type="transmembrane region" description="Helical" evidence="11">
    <location>
        <begin position="48"/>
        <end position="72"/>
    </location>
</feature>
<evidence type="ECO:0000256" key="4">
    <source>
        <dbReference type="ARBA" id="ARBA00022596"/>
    </source>
</evidence>
<evidence type="ECO:0000256" key="2">
    <source>
        <dbReference type="ARBA" id="ARBA00010892"/>
    </source>
</evidence>
<feature type="domain" description="BRCT" evidence="12">
    <location>
        <begin position="573"/>
        <end position="598"/>
    </location>
</feature>
<dbReference type="AlphaFoldDB" id="A0A2T5LQI7"/>
<dbReference type="SMART" id="SM00483">
    <property type="entry name" value="POLXc"/>
    <property type="match status" value="1"/>
</dbReference>
<dbReference type="SUPFAM" id="SSF47802">
    <property type="entry name" value="DNA polymerase beta, N-terminal domain-like"/>
    <property type="match status" value="1"/>
</dbReference>
<feature type="region of interest" description="Disordered" evidence="10">
    <location>
        <begin position="1"/>
        <end position="20"/>
    </location>
</feature>
<feature type="transmembrane region" description="Helical" evidence="11">
    <location>
        <begin position="257"/>
        <end position="276"/>
    </location>
</feature>
<evidence type="ECO:0000313" key="13">
    <source>
        <dbReference type="EMBL" id="PTU18552.1"/>
    </source>
</evidence>
<evidence type="ECO:0000256" key="8">
    <source>
        <dbReference type="ARBA" id="ARBA00022989"/>
    </source>
</evidence>
<dbReference type="Proteomes" id="UP000244073">
    <property type="component" value="Unassembled WGS sequence"/>
</dbReference>
<dbReference type="InterPro" id="IPR029398">
    <property type="entry name" value="PolB_thumb"/>
</dbReference>
<gene>
    <name evidence="13" type="ORF">P175DRAFT_0518012</name>
</gene>
<dbReference type="RefSeq" id="XP_040749944.1">
    <property type="nucleotide sequence ID" value="XM_040899023.1"/>
</dbReference>
<dbReference type="GeneID" id="63815905"/>
<dbReference type="PANTHER" id="PTHR31611:SF0">
    <property type="entry name" value="HIGH-AFFINITY NICKEL TRANSPORT PROTEIN NIC1"/>
    <property type="match status" value="1"/>
</dbReference>
<dbReference type="Pfam" id="PF03824">
    <property type="entry name" value="NicO"/>
    <property type="match status" value="1"/>
</dbReference>
<keyword evidence="5" id="KW-0808">Transferase</keyword>
<reference evidence="13 14" key="1">
    <citation type="journal article" date="2018" name="Proc. Natl. Acad. Sci. U.S.A.">
        <title>Linking secondary metabolites to gene clusters through genome sequencing of six diverse Aspergillus species.</title>
        <authorList>
            <person name="Kaerboelling I."/>
            <person name="Vesth T.C."/>
            <person name="Frisvad J.C."/>
            <person name="Nybo J.L."/>
            <person name="Theobald S."/>
            <person name="Kuo A."/>
            <person name="Bowyer P."/>
            <person name="Matsuda Y."/>
            <person name="Mondo S."/>
            <person name="Lyhne E.K."/>
            <person name="Kogle M.E."/>
            <person name="Clum A."/>
            <person name="Lipzen A."/>
            <person name="Salamov A."/>
            <person name="Ngan C.Y."/>
            <person name="Daum C."/>
            <person name="Chiniquy J."/>
            <person name="Barry K."/>
            <person name="LaButti K."/>
            <person name="Haridas S."/>
            <person name="Simmons B.A."/>
            <person name="Magnuson J.K."/>
            <person name="Mortensen U.H."/>
            <person name="Larsen T.O."/>
            <person name="Grigoriev I.V."/>
            <person name="Baker S.E."/>
            <person name="Andersen M.R."/>
        </authorList>
    </citation>
    <scope>NUCLEOTIDE SEQUENCE [LARGE SCALE GENOMIC DNA]</scope>
    <source>
        <strain evidence="13 14">IBT 24754</strain>
    </source>
</reference>
<comment type="subcellular location">
    <subcellularLocation>
        <location evidence="1">Endomembrane system</location>
        <topology evidence="1">Multi-pass membrane protein</topology>
    </subcellularLocation>
</comment>
<dbReference type="InterPro" id="IPR037160">
    <property type="entry name" value="DNA_Pol_thumb_sf"/>
</dbReference>
<feature type="compositionally biased region" description="Polar residues" evidence="10">
    <location>
        <begin position="652"/>
        <end position="664"/>
    </location>
</feature>
<dbReference type="EMBL" id="MSFN02000007">
    <property type="protein sequence ID" value="PTU18552.1"/>
    <property type="molecule type" value="Genomic_DNA"/>
</dbReference>
<keyword evidence="3" id="KW-0813">Transport</keyword>
<dbReference type="InterPro" id="IPR010996">
    <property type="entry name" value="HHH_MUS81"/>
</dbReference>
<dbReference type="Pfam" id="PF14791">
    <property type="entry name" value="DNA_pol_B_thumb"/>
    <property type="match status" value="1"/>
</dbReference>
<dbReference type="InterPro" id="IPR002054">
    <property type="entry name" value="DNA-dir_DNA_pol_X"/>
</dbReference>
<dbReference type="GO" id="GO:0003887">
    <property type="term" value="F:DNA-directed DNA polymerase activity"/>
    <property type="evidence" value="ECO:0007669"/>
    <property type="project" value="InterPro"/>
</dbReference>
<dbReference type="GO" id="GO:0003677">
    <property type="term" value="F:DNA binding"/>
    <property type="evidence" value="ECO:0007669"/>
    <property type="project" value="InterPro"/>
</dbReference>
<feature type="transmembrane region" description="Helical" evidence="11">
    <location>
        <begin position="125"/>
        <end position="145"/>
    </location>
</feature>
<keyword evidence="9 11" id="KW-0472">Membrane</keyword>
<organism evidence="13 14">
    <name type="scientific">Aspergillus ochraceoroseus IBT 24754</name>
    <dbReference type="NCBI Taxonomy" id="1392256"/>
    <lineage>
        <taxon>Eukaryota</taxon>
        <taxon>Fungi</taxon>
        <taxon>Dikarya</taxon>
        <taxon>Ascomycota</taxon>
        <taxon>Pezizomycotina</taxon>
        <taxon>Eurotiomycetes</taxon>
        <taxon>Eurotiomycetidae</taxon>
        <taxon>Eurotiales</taxon>
        <taxon>Aspergillaceae</taxon>
        <taxon>Aspergillus</taxon>
        <taxon>Aspergillus subgen. Nidulantes</taxon>
    </lineage>
</organism>
<protein>
    <recommendedName>
        <fullName evidence="12">BRCT domain-containing protein</fullName>
    </recommendedName>
</protein>
<evidence type="ECO:0000256" key="10">
    <source>
        <dbReference type="SAM" id="MobiDB-lite"/>
    </source>
</evidence>
<dbReference type="FunFam" id="3.30.210.10:FF:000005">
    <property type="entry name" value="DNA polymerase IV"/>
    <property type="match status" value="1"/>
</dbReference>
<evidence type="ECO:0000256" key="11">
    <source>
        <dbReference type="SAM" id="Phobius"/>
    </source>
</evidence>
<accession>A0A2T5LQI7</accession>
<dbReference type="Gene3D" id="1.10.150.20">
    <property type="entry name" value="5' to 3' exonuclease, C-terminal subdomain"/>
    <property type="match status" value="1"/>
</dbReference>
<dbReference type="GO" id="GO:0015099">
    <property type="term" value="F:nickel cation transmembrane transporter activity"/>
    <property type="evidence" value="ECO:0007669"/>
    <property type="project" value="InterPro"/>
</dbReference>
<dbReference type="Gene3D" id="1.10.150.110">
    <property type="entry name" value="DNA polymerase beta, N-terminal domain-like"/>
    <property type="match status" value="1"/>
</dbReference>
<dbReference type="PANTHER" id="PTHR31611">
    <property type="entry name" value="HIGH-AFFINITY NICKEL TRANSPORT PROTEIN NIC1"/>
    <property type="match status" value="1"/>
</dbReference>
<evidence type="ECO:0000256" key="9">
    <source>
        <dbReference type="ARBA" id="ARBA00023136"/>
    </source>
</evidence>
<dbReference type="Pfam" id="PF14716">
    <property type="entry name" value="HHH_8"/>
    <property type="match status" value="1"/>
</dbReference>
<keyword evidence="6 11" id="KW-0812">Transmembrane</keyword>
<feature type="region of interest" description="Disordered" evidence="10">
    <location>
        <begin position="968"/>
        <end position="1006"/>
    </location>
</feature>
<comment type="similarity">
    <text evidence="2">Belongs to the NiCoT transporter (TC 2.A.52) family.</text>
</comment>
<dbReference type="VEuPathDB" id="FungiDB:P175DRAFT_0518012"/>
<evidence type="ECO:0000256" key="1">
    <source>
        <dbReference type="ARBA" id="ARBA00004127"/>
    </source>
</evidence>
<dbReference type="SUPFAM" id="SSF81585">
    <property type="entry name" value="PsbU/PolX domain-like"/>
    <property type="match status" value="1"/>
</dbReference>
<evidence type="ECO:0000256" key="5">
    <source>
        <dbReference type="ARBA" id="ARBA00022679"/>
    </source>
</evidence>
<dbReference type="OrthoDB" id="205514at2759"/>
<dbReference type="InterPro" id="IPR028207">
    <property type="entry name" value="DNA_pol_B_palm_palm"/>
</dbReference>
<dbReference type="PROSITE" id="PS50172">
    <property type="entry name" value="BRCT"/>
    <property type="match status" value="1"/>
</dbReference>
<evidence type="ECO:0000313" key="14">
    <source>
        <dbReference type="Proteomes" id="UP000244073"/>
    </source>
</evidence>
<feature type="region of interest" description="Disordered" evidence="10">
    <location>
        <begin position="642"/>
        <end position="674"/>
    </location>
</feature>
<name>A0A2T5LQI7_9EURO</name>
<feature type="transmembrane region" description="Helical" evidence="11">
    <location>
        <begin position="157"/>
        <end position="180"/>
    </location>
</feature>
<evidence type="ECO:0000256" key="3">
    <source>
        <dbReference type="ARBA" id="ARBA00022448"/>
    </source>
</evidence>
<dbReference type="InterPro" id="IPR011541">
    <property type="entry name" value="Ni/Co_transpt_high_affinity"/>
</dbReference>
<feature type="compositionally biased region" description="Basic residues" evidence="10">
    <location>
        <begin position="986"/>
        <end position="1003"/>
    </location>
</feature>
<evidence type="ECO:0000256" key="7">
    <source>
        <dbReference type="ARBA" id="ARBA00022695"/>
    </source>
</evidence>
<dbReference type="InterPro" id="IPR001357">
    <property type="entry name" value="BRCT_dom"/>
</dbReference>
<dbReference type="Pfam" id="PF10391">
    <property type="entry name" value="DNA_pol_lambd_f"/>
    <property type="match status" value="1"/>
</dbReference>
<dbReference type="SUPFAM" id="SSF81301">
    <property type="entry name" value="Nucleotidyltransferase"/>
    <property type="match status" value="1"/>
</dbReference>
<dbReference type="Pfam" id="PF14792">
    <property type="entry name" value="DNA_pol_B_palm"/>
    <property type="match status" value="1"/>
</dbReference>
<keyword evidence="7" id="KW-0548">Nucleotidyltransferase</keyword>
<feature type="region of interest" description="Disordered" evidence="10">
    <location>
        <begin position="498"/>
        <end position="545"/>
    </location>
</feature>
<dbReference type="InterPro" id="IPR004688">
    <property type="entry name" value="Ni/Co_transpt"/>
</dbReference>
<feature type="transmembrane region" description="Helical" evidence="11">
    <location>
        <begin position="331"/>
        <end position="358"/>
    </location>
</feature>
<keyword evidence="4" id="KW-0533">Nickel</keyword>
<evidence type="ECO:0000259" key="12">
    <source>
        <dbReference type="PROSITE" id="PS50172"/>
    </source>
</evidence>
<dbReference type="GO" id="GO:0012505">
    <property type="term" value="C:endomembrane system"/>
    <property type="evidence" value="ECO:0007669"/>
    <property type="project" value="UniProtKB-SubCell"/>
</dbReference>
<comment type="caution">
    <text evidence="13">The sequence shown here is derived from an EMBL/GenBank/DDBJ whole genome shotgun (WGS) entry which is preliminary data.</text>
</comment>
<dbReference type="InterPro" id="IPR027421">
    <property type="entry name" value="DNA_pol_lamdba_lyase_dom_sf"/>
</dbReference>
<feature type="compositionally biased region" description="Acidic residues" evidence="10">
    <location>
        <begin position="519"/>
        <end position="533"/>
    </location>
</feature>
<evidence type="ECO:0000256" key="6">
    <source>
        <dbReference type="ARBA" id="ARBA00022692"/>
    </source>
</evidence>